<keyword evidence="3" id="KW-1185">Reference proteome</keyword>
<feature type="region of interest" description="Disordered" evidence="1">
    <location>
        <begin position="64"/>
        <end position="117"/>
    </location>
</feature>
<feature type="region of interest" description="Disordered" evidence="1">
    <location>
        <begin position="1"/>
        <end position="33"/>
    </location>
</feature>
<feature type="compositionally biased region" description="Polar residues" evidence="1">
    <location>
        <begin position="79"/>
        <end position="92"/>
    </location>
</feature>
<evidence type="ECO:0000313" key="2">
    <source>
        <dbReference type="EMBL" id="CAI9099977.1"/>
    </source>
</evidence>
<name>A0AAV1CZM3_OLDCO</name>
<protein>
    <submittedName>
        <fullName evidence="2">OLC1v1036881C1</fullName>
    </submittedName>
</protein>
<proteinExistence type="predicted"/>
<gene>
    <name evidence="2" type="ORF">OLC1_LOCUS9904</name>
</gene>
<dbReference type="AlphaFoldDB" id="A0AAV1CZM3"/>
<feature type="compositionally biased region" description="Basic and acidic residues" evidence="1">
    <location>
        <begin position="21"/>
        <end position="33"/>
    </location>
</feature>
<sequence>MGKKTKKQGETAPTVAEEQPIDEKSNQKGKFTLDKLNKMRIPFQEKWVKTQDEKPVEQISVVQQNNQSIDHSPVRVSTGVKTVQKSGNTAKNGMNGMKKATSEGKQSRGSNNSGGIQILNHKGVKMADSRVCEKLKSVNVIYYNDTSPPDPGPSNHV</sequence>
<reference evidence="2" key="1">
    <citation type="submission" date="2023-03" db="EMBL/GenBank/DDBJ databases">
        <authorList>
            <person name="Julca I."/>
        </authorList>
    </citation>
    <scope>NUCLEOTIDE SEQUENCE</scope>
</reference>
<accession>A0AAV1CZM3</accession>
<evidence type="ECO:0000256" key="1">
    <source>
        <dbReference type="SAM" id="MobiDB-lite"/>
    </source>
</evidence>
<evidence type="ECO:0000313" key="3">
    <source>
        <dbReference type="Proteomes" id="UP001161247"/>
    </source>
</evidence>
<dbReference type="EMBL" id="OX459120">
    <property type="protein sequence ID" value="CAI9099977.1"/>
    <property type="molecule type" value="Genomic_DNA"/>
</dbReference>
<organism evidence="2 3">
    <name type="scientific">Oldenlandia corymbosa var. corymbosa</name>
    <dbReference type="NCBI Taxonomy" id="529605"/>
    <lineage>
        <taxon>Eukaryota</taxon>
        <taxon>Viridiplantae</taxon>
        <taxon>Streptophyta</taxon>
        <taxon>Embryophyta</taxon>
        <taxon>Tracheophyta</taxon>
        <taxon>Spermatophyta</taxon>
        <taxon>Magnoliopsida</taxon>
        <taxon>eudicotyledons</taxon>
        <taxon>Gunneridae</taxon>
        <taxon>Pentapetalae</taxon>
        <taxon>asterids</taxon>
        <taxon>lamiids</taxon>
        <taxon>Gentianales</taxon>
        <taxon>Rubiaceae</taxon>
        <taxon>Rubioideae</taxon>
        <taxon>Spermacoceae</taxon>
        <taxon>Hedyotis-Oldenlandia complex</taxon>
        <taxon>Oldenlandia</taxon>
    </lineage>
</organism>
<dbReference type="Proteomes" id="UP001161247">
    <property type="component" value="Chromosome 3"/>
</dbReference>